<keyword evidence="8" id="KW-0902">Two-component regulatory system</keyword>
<dbReference type="EC" id="2.7.13.3" evidence="2"/>
<dbReference type="Pfam" id="PF12860">
    <property type="entry name" value="PAS_7"/>
    <property type="match status" value="1"/>
</dbReference>
<evidence type="ECO:0000256" key="6">
    <source>
        <dbReference type="ARBA" id="ARBA00022777"/>
    </source>
</evidence>
<name>G6EH48_9SPHN</name>
<dbReference type="Gene3D" id="1.10.287.130">
    <property type="match status" value="1"/>
</dbReference>
<evidence type="ECO:0000256" key="8">
    <source>
        <dbReference type="ARBA" id="ARBA00023012"/>
    </source>
</evidence>
<proteinExistence type="predicted"/>
<dbReference type="CDD" id="cd00082">
    <property type="entry name" value="HisKA"/>
    <property type="match status" value="1"/>
</dbReference>
<evidence type="ECO:0000259" key="11">
    <source>
        <dbReference type="PROSITE" id="PS50110"/>
    </source>
</evidence>
<dbReference type="InterPro" id="IPR036890">
    <property type="entry name" value="HATPase_C_sf"/>
</dbReference>
<dbReference type="Gene3D" id="3.30.450.20">
    <property type="entry name" value="PAS domain"/>
    <property type="match status" value="2"/>
</dbReference>
<evidence type="ECO:0000256" key="1">
    <source>
        <dbReference type="ARBA" id="ARBA00000085"/>
    </source>
</evidence>
<dbReference type="PATRIC" id="fig|1088721.3.peg.3618"/>
<dbReference type="PANTHER" id="PTHR43065:SF10">
    <property type="entry name" value="PEROXIDE STRESS-ACTIVATED HISTIDINE KINASE MAK3"/>
    <property type="match status" value="1"/>
</dbReference>
<dbReference type="SUPFAM" id="SSF52172">
    <property type="entry name" value="CheY-like"/>
    <property type="match status" value="1"/>
</dbReference>
<dbReference type="InterPro" id="IPR004358">
    <property type="entry name" value="Sig_transdc_His_kin-like_C"/>
</dbReference>
<organism evidence="12 13">
    <name type="scientific">Novosphingobium pentaromativorans US6-1</name>
    <dbReference type="NCBI Taxonomy" id="1088721"/>
    <lineage>
        <taxon>Bacteria</taxon>
        <taxon>Pseudomonadati</taxon>
        <taxon>Pseudomonadota</taxon>
        <taxon>Alphaproteobacteria</taxon>
        <taxon>Sphingomonadales</taxon>
        <taxon>Sphingomonadaceae</taxon>
        <taxon>Novosphingobium</taxon>
    </lineage>
</organism>
<reference evidence="12 13" key="1">
    <citation type="journal article" date="2012" name="J. Bacteriol.">
        <title>Genome sequence of benzo(a)pyrene-degrading bacterium Novosphingobium pentaromativorans US6-1.</title>
        <authorList>
            <person name="Luo Y.R."/>
            <person name="Kang S.G."/>
            <person name="Kim S.J."/>
            <person name="Kim M.R."/>
            <person name="Li N."/>
            <person name="Lee J.H."/>
            <person name="Kwon K.K."/>
        </authorList>
    </citation>
    <scope>NUCLEOTIDE SEQUENCE [LARGE SCALE GENOMIC DNA]</scope>
    <source>
        <strain evidence="12 13">US6-1</strain>
    </source>
</reference>
<protein>
    <recommendedName>
        <fullName evidence="2">histidine kinase</fullName>
        <ecNumber evidence="2">2.7.13.3</ecNumber>
    </recommendedName>
</protein>
<dbReference type="GO" id="GO:0000155">
    <property type="term" value="F:phosphorelay sensor kinase activity"/>
    <property type="evidence" value="ECO:0007669"/>
    <property type="project" value="InterPro"/>
</dbReference>
<evidence type="ECO:0000256" key="4">
    <source>
        <dbReference type="ARBA" id="ARBA00022679"/>
    </source>
</evidence>
<dbReference type="InterPro" id="IPR036097">
    <property type="entry name" value="HisK_dim/P_sf"/>
</dbReference>
<feature type="domain" description="Response regulatory" evidence="11">
    <location>
        <begin position="501"/>
        <end position="617"/>
    </location>
</feature>
<evidence type="ECO:0000256" key="5">
    <source>
        <dbReference type="ARBA" id="ARBA00022741"/>
    </source>
</evidence>
<dbReference type="SUPFAM" id="SSF55785">
    <property type="entry name" value="PYP-like sensor domain (PAS domain)"/>
    <property type="match status" value="1"/>
</dbReference>
<gene>
    <name evidence="12" type="ORF">NSU_3669</name>
</gene>
<dbReference type="PRINTS" id="PR00344">
    <property type="entry name" value="BCTRLSENSOR"/>
</dbReference>
<dbReference type="SUPFAM" id="SSF47384">
    <property type="entry name" value="Homodimeric domain of signal transducing histidine kinase"/>
    <property type="match status" value="1"/>
</dbReference>
<dbReference type="Gene3D" id="3.30.565.10">
    <property type="entry name" value="Histidine kinase-like ATPase, C-terminal domain"/>
    <property type="match status" value="1"/>
</dbReference>
<dbReference type="GO" id="GO:0005524">
    <property type="term" value="F:ATP binding"/>
    <property type="evidence" value="ECO:0007669"/>
    <property type="project" value="UniProtKB-KW"/>
</dbReference>
<dbReference type="Proteomes" id="UP000004030">
    <property type="component" value="Unassembled WGS sequence"/>
</dbReference>
<dbReference type="InterPro" id="IPR001789">
    <property type="entry name" value="Sig_transdc_resp-reg_receiver"/>
</dbReference>
<evidence type="ECO:0000313" key="12">
    <source>
        <dbReference type="EMBL" id="EHJ59337.1"/>
    </source>
</evidence>
<evidence type="ECO:0000256" key="2">
    <source>
        <dbReference type="ARBA" id="ARBA00012438"/>
    </source>
</evidence>
<dbReference type="SMART" id="SM00388">
    <property type="entry name" value="HisKA"/>
    <property type="match status" value="1"/>
</dbReference>
<evidence type="ECO:0000313" key="13">
    <source>
        <dbReference type="Proteomes" id="UP000004030"/>
    </source>
</evidence>
<dbReference type="SUPFAM" id="SSF55874">
    <property type="entry name" value="ATPase domain of HSP90 chaperone/DNA topoisomerase II/histidine kinase"/>
    <property type="match status" value="1"/>
</dbReference>
<dbReference type="eggNOG" id="COG4191">
    <property type="taxonomic scope" value="Bacteria"/>
</dbReference>
<dbReference type="InterPro" id="IPR003594">
    <property type="entry name" value="HATPase_dom"/>
</dbReference>
<evidence type="ECO:0000256" key="9">
    <source>
        <dbReference type="PROSITE-ProRule" id="PRU00169"/>
    </source>
</evidence>
<keyword evidence="7" id="KW-0067">ATP-binding</keyword>
<dbReference type="Pfam" id="PF00072">
    <property type="entry name" value="Response_reg"/>
    <property type="match status" value="1"/>
</dbReference>
<evidence type="ECO:0000256" key="7">
    <source>
        <dbReference type="ARBA" id="ARBA00022840"/>
    </source>
</evidence>
<dbReference type="AlphaFoldDB" id="G6EH48"/>
<sequence>MHDMDSRRLIGEVIDALPDGLAIFDDAAKLVQANRRFRELNPLVAELVEPGLDWGLLLFEMVARGAVSAHSRVALESMEMRLGDDERAPPPLELETRQGMIHVLTMRQTATGGFVVTQSDITEARQREESDREADTLLREVLEACPANLVMARIGDGQIIYRTPAARDLLGSGRDFGAHFASRGQRADFITALLPEGRVDEMRVDALRPDGDPFPCLASARLIDYRGEDVVLYSMVDISKESALRKTLSEQRERIFQAEKMSALGELLAGVAHELNNPLSVVVGHALMMREEASDPDTIRRIEKIGSAAERCTGIVKSFLAMARRQNLKVEAIDFAAAIRDAIDTLQQGAGALSARIELDIGLGLPPLQGDAGQIRQVFMNLVANADQAIREGGGSRIMIRAREEPGGASMTIHVIDDGPGISEEAAKRVFEPLFTTKAPGQGTGIGLAFCHRVVNAHGGTIALVPATKGANFRITLPLAEPEPETLPEMERTEPVAATGRVLVIDDEKDVSDLIREILRKEGFQVDSVASAERGLALARSGGYRVILTDLNMPGMGGRGLFETLAGERPEIAERIAFVTGDTMSPEVRAFLECANRPYLEKPIAPRDLRSLVTTMLKANHV</sequence>
<keyword evidence="13" id="KW-1185">Reference proteome</keyword>
<dbReference type="InterPro" id="IPR011006">
    <property type="entry name" value="CheY-like_superfamily"/>
</dbReference>
<comment type="catalytic activity">
    <reaction evidence="1">
        <text>ATP + protein L-histidine = ADP + protein N-phospho-L-histidine.</text>
        <dbReference type="EC" id="2.7.13.3"/>
    </reaction>
</comment>
<feature type="domain" description="Histidine kinase" evidence="10">
    <location>
        <begin position="270"/>
        <end position="481"/>
    </location>
</feature>
<dbReference type="PANTHER" id="PTHR43065">
    <property type="entry name" value="SENSOR HISTIDINE KINASE"/>
    <property type="match status" value="1"/>
</dbReference>
<comment type="caution">
    <text evidence="12">The sequence shown here is derived from an EMBL/GenBank/DDBJ whole genome shotgun (WGS) entry which is preliminary data.</text>
</comment>
<accession>G6EH48</accession>
<dbReference type="InterPro" id="IPR003661">
    <property type="entry name" value="HisK_dim/P_dom"/>
</dbReference>
<evidence type="ECO:0000256" key="3">
    <source>
        <dbReference type="ARBA" id="ARBA00022553"/>
    </source>
</evidence>
<keyword evidence="6 12" id="KW-0418">Kinase</keyword>
<dbReference type="CDD" id="cd00156">
    <property type="entry name" value="REC"/>
    <property type="match status" value="1"/>
</dbReference>
<dbReference type="Gene3D" id="3.40.50.2300">
    <property type="match status" value="1"/>
</dbReference>
<dbReference type="Pfam" id="PF02518">
    <property type="entry name" value="HATPase_c"/>
    <property type="match status" value="1"/>
</dbReference>
<dbReference type="PROSITE" id="PS50110">
    <property type="entry name" value="RESPONSE_REGULATORY"/>
    <property type="match status" value="1"/>
</dbReference>
<dbReference type="EMBL" id="AGFM01000058">
    <property type="protein sequence ID" value="EHJ59337.1"/>
    <property type="molecule type" value="Genomic_DNA"/>
</dbReference>
<dbReference type="SMART" id="SM00448">
    <property type="entry name" value="REC"/>
    <property type="match status" value="1"/>
</dbReference>
<dbReference type="SMART" id="SM00387">
    <property type="entry name" value="HATPase_c"/>
    <property type="match status" value="1"/>
</dbReference>
<dbReference type="InterPro" id="IPR035965">
    <property type="entry name" value="PAS-like_dom_sf"/>
</dbReference>
<feature type="modified residue" description="4-aspartylphosphate" evidence="9">
    <location>
        <position position="550"/>
    </location>
</feature>
<dbReference type="PROSITE" id="PS50109">
    <property type="entry name" value="HIS_KIN"/>
    <property type="match status" value="1"/>
</dbReference>
<evidence type="ECO:0000259" key="10">
    <source>
        <dbReference type="PROSITE" id="PS50109"/>
    </source>
</evidence>
<dbReference type="InterPro" id="IPR005467">
    <property type="entry name" value="His_kinase_dom"/>
</dbReference>
<keyword evidence="4" id="KW-0808">Transferase</keyword>
<keyword evidence="5" id="KW-0547">Nucleotide-binding</keyword>
<dbReference type="Pfam" id="PF00512">
    <property type="entry name" value="HisKA"/>
    <property type="match status" value="1"/>
</dbReference>
<dbReference type="KEGG" id="npn:JI59_20680"/>
<keyword evidence="3 9" id="KW-0597">Phosphoprotein</keyword>